<gene>
    <name evidence="2" type="ORF">ACFQ1S_37045</name>
</gene>
<proteinExistence type="predicted"/>
<evidence type="ECO:0000256" key="1">
    <source>
        <dbReference type="SAM" id="Phobius"/>
    </source>
</evidence>
<name>A0ABW3MK10_9PSEU</name>
<comment type="caution">
    <text evidence="2">The sequence shown here is derived from an EMBL/GenBank/DDBJ whole genome shotgun (WGS) entry which is preliminary data.</text>
</comment>
<accession>A0ABW3MK10</accession>
<feature type="non-terminal residue" evidence="2">
    <location>
        <position position="157"/>
    </location>
</feature>
<dbReference type="EMBL" id="JBHTIS010003060">
    <property type="protein sequence ID" value="MFD1050741.1"/>
    <property type="molecule type" value="Genomic_DNA"/>
</dbReference>
<feature type="transmembrane region" description="Helical" evidence="1">
    <location>
        <begin position="72"/>
        <end position="104"/>
    </location>
</feature>
<keyword evidence="3" id="KW-1185">Reference proteome</keyword>
<organism evidence="2 3">
    <name type="scientific">Kibdelosporangium lantanae</name>
    <dbReference type="NCBI Taxonomy" id="1497396"/>
    <lineage>
        <taxon>Bacteria</taxon>
        <taxon>Bacillati</taxon>
        <taxon>Actinomycetota</taxon>
        <taxon>Actinomycetes</taxon>
        <taxon>Pseudonocardiales</taxon>
        <taxon>Pseudonocardiaceae</taxon>
        <taxon>Kibdelosporangium</taxon>
    </lineage>
</organism>
<keyword evidence="1" id="KW-0472">Membrane</keyword>
<evidence type="ECO:0000313" key="2">
    <source>
        <dbReference type="EMBL" id="MFD1050741.1"/>
    </source>
</evidence>
<evidence type="ECO:0000313" key="3">
    <source>
        <dbReference type="Proteomes" id="UP001597045"/>
    </source>
</evidence>
<sequence length="157" mass="16731">MSQPAITHLLRARWAVPAVVAVLSAGVFALFSGHLIDDTYITLSYARNLALHGHWGLIQLGTSNTATSPLSVLVLAVLTFIVRNAVVAAGVLYVACQVVTYLGLLRLGKRAGLPSWFPLVTVVLLTVNPLLVSSVGLEVGFGAAALVWLLVYTVERR</sequence>
<dbReference type="Proteomes" id="UP001597045">
    <property type="component" value="Unassembled WGS sequence"/>
</dbReference>
<keyword evidence="1" id="KW-1133">Transmembrane helix</keyword>
<feature type="transmembrane region" description="Helical" evidence="1">
    <location>
        <begin position="12"/>
        <end position="36"/>
    </location>
</feature>
<evidence type="ECO:0008006" key="4">
    <source>
        <dbReference type="Google" id="ProtNLM"/>
    </source>
</evidence>
<reference evidence="3" key="1">
    <citation type="journal article" date="2019" name="Int. J. Syst. Evol. Microbiol.">
        <title>The Global Catalogue of Microorganisms (GCM) 10K type strain sequencing project: providing services to taxonomists for standard genome sequencing and annotation.</title>
        <authorList>
            <consortium name="The Broad Institute Genomics Platform"/>
            <consortium name="The Broad Institute Genome Sequencing Center for Infectious Disease"/>
            <person name="Wu L."/>
            <person name="Ma J."/>
        </authorList>
    </citation>
    <scope>NUCLEOTIDE SEQUENCE [LARGE SCALE GENOMIC DNA]</scope>
    <source>
        <strain evidence="3">JCM 31486</strain>
    </source>
</reference>
<protein>
    <recommendedName>
        <fullName evidence="4">DUF2029 domain-containing protein</fullName>
    </recommendedName>
</protein>
<keyword evidence="1" id="KW-0812">Transmembrane</keyword>
<feature type="transmembrane region" description="Helical" evidence="1">
    <location>
        <begin position="137"/>
        <end position="154"/>
    </location>
</feature>